<evidence type="ECO:0000256" key="1">
    <source>
        <dbReference type="SAM" id="Phobius"/>
    </source>
</evidence>
<feature type="transmembrane region" description="Helical" evidence="1">
    <location>
        <begin position="521"/>
        <end position="539"/>
    </location>
</feature>
<keyword evidence="1" id="KW-0472">Membrane</keyword>
<gene>
    <name evidence="3" type="ORF">UT08_C0005G0046</name>
</gene>
<feature type="transmembrane region" description="Helical" evidence="1">
    <location>
        <begin position="406"/>
        <end position="430"/>
    </location>
</feature>
<reference evidence="3 4" key="1">
    <citation type="journal article" date="2015" name="Nature">
        <title>rRNA introns, odd ribosomes, and small enigmatic genomes across a large radiation of phyla.</title>
        <authorList>
            <person name="Brown C.T."/>
            <person name="Hug L.A."/>
            <person name="Thomas B.C."/>
            <person name="Sharon I."/>
            <person name="Castelle C.J."/>
            <person name="Singh A."/>
            <person name="Wilkins M.J."/>
            <person name="Williams K.H."/>
            <person name="Banfield J.F."/>
        </authorList>
    </citation>
    <scope>NUCLEOTIDE SEQUENCE [LARGE SCALE GENOMIC DNA]</scope>
</reference>
<organism evidence="3 4">
    <name type="scientific">Candidatus Woesebacteria bacterium GW2011_GWB1_38_8</name>
    <dbReference type="NCBI Taxonomy" id="1618570"/>
    <lineage>
        <taxon>Bacteria</taxon>
        <taxon>Candidatus Woeseibacteriota</taxon>
    </lineage>
</organism>
<keyword evidence="1" id="KW-0812">Transmembrane</keyword>
<accession>A0A0G0LCJ9</accession>
<dbReference type="Proteomes" id="UP000034081">
    <property type="component" value="Unassembled WGS sequence"/>
</dbReference>
<dbReference type="Gene3D" id="1.10.287.110">
    <property type="entry name" value="DnaJ domain"/>
    <property type="match status" value="1"/>
</dbReference>
<comment type="caution">
    <text evidence="3">The sequence shown here is derived from an EMBL/GenBank/DDBJ whole genome shotgun (WGS) entry which is preliminary data.</text>
</comment>
<dbReference type="STRING" id="1618570.UT08_C0005G0046"/>
<dbReference type="PANTHER" id="PTHR45295">
    <property type="entry name" value="CHAPERONE PROTEIN DNAJ C76, CHLOROPLASTIC"/>
    <property type="match status" value="1"/>
</dbReference>
<feature type="transmembrane region" description="Helical" evidence="1">
    <location>
        <begin position="487"/>
        <end position="509"/>
    </location>
</feature>
<dbReference type="PANTHER" id="PTHR45295:SF1">
    <property type="entry name" value="CHAPERONE PROTEIN DNAJ C76, CHLOROPLASTIC"/>
    <property type="match status" value="1"/>
</dbReference>
<dbReference type="InterPro" id="IPR036869">
    <property type="entry name" value="J_dom_sf"/>
</dbReference>
<feature type="domain" description="J" evidence="2">
    <location>
        <begin position="103"/>
        <end position="165"/>
    </location>
</feature>
<dbReference type="SMART" id="SM00271">
    <property type="entry name" value="DnaJ"/>
    <property type="match status" value="1"/>
</dbReference>
<name>A0A0G0LCJ9_9BACT</name>
<sequence length="867" mass="93614">MVSGEYLAASKILGKSDQYGDPEDFINDAFAVTKEGSLINKKYSLNYRYSLAYELLLKILRSRWVYKGAGVIPEEKKKEEETKAIVPAGKEIQKAKEVSEITDYYAVLGINRGASGEEIRRVGRNLLKGMHPDITGEESDGFLLVKETYLVLSNPENRLAYDELTKDAVKQDVATGSAPTLIVTNPPSARKPEVAMLPEPKTPFLSMVLSPDPNIPQKVIQGASSKAQRFIKRFSVEGYQTFTQKDYDVLKGVGFPIEEFSGTEIPIGLETFQKGGNSKRLAEQIDSLKDLSHEEQAYLNRVNFVVKALEEEYPKQAKIIRASQGEPTIVIQEISAPPSQPSANRVVLGRDPAGIFKSVFDAGYGTAKGKAKDITLKALKNSGMKLIKKGATTAVKAGLTKLGATALASIAGTPILGFLVGLAATALSWLNRKLGKILGAVSKWLFGDEEAAKRYAKMAALAGVALLLGGFAIPGLILLGAAGLFTLAALGGLTIATGLLGFGQAFVFGMTAIIPAALGPFLIAIIGIPFVTIIILFIINTSAYLVPPGVLTSGEGVISPYIDVKKEASPPGPFENDTGVKITYTITITAKKDVLSNLVFKYDCKVSSESSKTCPAISNITAGPKSGEKKKYSTFQQILNDVKIISPADPLIITYDVNYGAGSFNDSLITDTFTVQATAIDVSAEATGIESIMIGNPPTGCFEVSDAAFKWPDSRKTVMESAIIRLVSQHPEYAAKVCANGPIPLCYDPTRVDPWGWHVHEGNCDILFDDDAGIYTETNSLFILTHESAHHLSSINGQWYQAYSDSGAKSELPICSYPKSKTKPTEGFAEGIALYVQMPSYWNSVCSGGTYKTKYPLHWQFADEVIF</sequence>
<dbReference type="EMBL" id="LBVL01000005">
    <property type="protein sequence ID" value="KKQ85595.1"/>
    <property type="molecule type" value="Genomic_DNA"/>
</dbReference>
<evidence type="ECO:0000313" key="4">
    <source>
        <dbReference type="Proteomes" id="UP000034081"/>
    </source>
</evidence>
<evidence type="ECO:0000313" key="3">
    <source>
        <dbReference type="EMBL" id="KKQ85595.1"/>
    </source>
</evidence>
<evidence type="ECO:0000259" key="2">
    <source>
        <dbReference type="PROSITE" id="PS50076"/>
    </source>
</evidence>
<dbReference type="InterPro" id="IPR001623">
    <property type="entry name" value="DnaJ_domain"/>
</dbReference>
<dbReference type="AlphaFoldDB" id="A0A0G0LCJ9"/>
<dbReference type="Pfam" id="PF00226">
    <property type="entry name" value="DnaJ"/>
    <property type="match status" value="1"/>
</dbReference>
<keyword evidence="1" id="KW-1133">Transmembrane helix</keyword>
<protein>
    <submittedName>
        <fullName evidence="3">Chaperone protein DnaJ</fullName>
    </submittedName>
</protein>
<proteinExistence type="predicted"/>
<dbReference type="CDD" id="cd06257">
    <property type="entry name" value="DnaJ"/>
    <property type="match status" value="1"/>
</dbReference>
<dbReference type="SUPFAM" id="SSF46565">
    <property type="entry name" value="Chaperone J-domain"/>
    <property type="match status" value="1"/>
</dbReference>
<dbReference type="PROSITE" id="PS50076">
    <property type="entry name" value="DNAJ_2"/>
    <property type="match status" value="1"/>
</dbReference>
<feature type="transmembrane region" description="Helical" evidence="1">
    <location>
        <begin position="459"/>
        <end position="481"/>
    </location>
</feature>